<gene>
    <name evidence="1" type="ORF">PEVE_00038582</name>
</gene>
<reference evidence="1 2" key="1">
    <citation type="submission" date="2022-05" db="EMBL/GenBank/DDBJ databases">
        <authorList>
            <consortium name="Genoscope - CEA"/>
            <person name="William W."/>
        </authorList>
    </citation>
    <scope>NUCLEOTIDE SEQUENCE [LARGE SCALE GENOMIC DNA]</scope>
</reference>
<organism evidence="1 2">
    <name type="scientific">Porites evermanni</name>
    <dbReference type="NCBI Taxonomy" id="104178"/>
    <lineage>
        <taxon>Eukaryota</taxon>
        <taxon>Metazoa</taxon>
        <taxon>Cnidaria</taxon>
        <taxon>Anthozoa</taxon>
        <taxon>Hexacorallia</taxon>
        <taxon>Scleractinia</taxon>
        <taxon>Fungiina</taxon>
        <taxon>Poritidae</taxon>
        <taxon>Porites</taxon>
    </lineage>
</organism>
<name>A0ABN8T487_9CNID</name>
<dbReference type="InterPro" id="IPR026741">
    <property type="entry name" value="SNO"/>
</dbReference>
<dbReference type="Proteomes" id="UP001159427">
    <property type="component" value="Unassembled WGS sequence"/>
</dbReference>
<protein>
    <submittedName>
        <fullName evidence="1">Uncharacterized protein</fullName>
    </submittedName>
</protein>
<feature type="non-terminal residue" evidence="1">
    <location>
        <position position="98"/>
    </location>
</feature>
<sequence length="98" mass="10776">EAGWKAQYERTRDHCIHGLGCKTGPSCKTGCRITQIHLLCGGIIPLLSALEMAMAKNADKIGLSKESRSLRVVRVELDNGQRLVGLRYPEQLISEATL</sequence>
<evidence type="ECO:0000313" key="1">
    <source>
        <dbReference type="EMBL" id="CAH3199126.1"/>
    </source>
</evidence>
<keyword evidence="2" id="KW-1185">Reference proteome</keyword>
<dbReference type="PANTHER" id="PTHR12706:SF33">
    <property type="entry name" value="PROTEIN WITH HELICASE_C DOMAIN"/>
    <property type="match status" value="1"/>
</dbReference>
<dbReference type="PANTHER" id="PTHR12706">
    <property type="entry name" value="STRAWBERRY NOTCH-RELATED"/>
    <property type="match status" value="1"/>
</dbReference>
<proteinExistence type="predicted"/>
<accession>A0ABN8T487</accession>
<dbReference type="EMBL" id="CALNXI010006596">
    <property type="protein sequence ID" value="CAH3199126.1"/>
    <property type="molecule type" value="Genomic_DNA"/>
</dbReference>
<comment type="caution">
    <text evidence="1">The sequence shown here is derived from an EMBL/GenBank/DDBJ whole genome shotgun (WGS) entry which is preliminary data.</text>
</comment>
<evidence type="ECO:0000313" key="2">
    <source>
        <dbReference type="Proteomes" id="UP001159427"/>
    </source>
</evidence>
<feature type="non-terminal residue" evidence="1">
    <location>
        <position position="1"/>
    </location>
</feature>